<proteinExistence type="predicted"/>
<reference evidence="2" key="1">
    <citation type="journal article" date="2014" name="Sci. Rep.">
        <title>Minimally destructive sampling of type specimens of Pyropia (Bangiales, Rhodophyta) recovers complete plastid and mitochondrial genomes.</title>
        <authorList>
            <person name="Hughey J.R."/>
            <person name="Gabrielson P.W."/>
            <person name="Rohmer L."/>
            <person name="Tortolani J."/>
            <person name="Silva M."/>
            <person name="Miller K.A."/>
            <person name="Young J.D."/>
            <person name="Martell C."/>
            <person name="Ruediger E."/>
        </authorList>
    </citation>
    <scope>NUCLEOTIDE SEQUENCE</scope>
</reference>
<gene>
    <name evidence="2" type="primary">orf546</name>
</gene>
<organism evidence="2">
    <name type="scientific">Pyropia fucicola</name>
    <dbReference type="NCBI Taxonomy" id="144551"/>
    <lineage>
        <taxon>Eukaryota</taxon>
        <taxon>Rhodophyta</taxon>
        <taxon>Bangiophyceae</taxon>
        <taxon>Bangiales</taxon>
        <taxon>Bangiaceae</taxon>
        <taxon>Pyropia</taxon>
    </lineage>
</organism>
<evidence type="ECO:0000259" key="1">
    <source>
        <dbReference type="PROSITE" id="PS50878"/>
    </source>
</evidence>
<sequence>MEKSISKRGVYIVRYADDFLVLCNEENKLSKVRQKIEVFLAYMGLELSKEKTKITHTAYFPKKENNGIDFLSFNFVNYKVGIHKSAKDNHGNLTGWMFRNQSSTKSINKHLNNI</sequence>
<dbReference type="SUPFAM" id="SSF56672">
    <property type="entry name" value="DNA/RNA polymerases"/>
    <property type="match status" value="1"/>
</dbReference>
<dbReference type="AlphaFoldDB" id="A0A060D7L5"/>
<geneLocation type="mitochondrion" evidence="2"/>
<dbReference type="RefSeq" id="YP_009040883.1">
    <property type="nucleotide sequence ID" value="NC_024288.1"/>
</dbReference>
<evidence type="ECO:0000313" key="2">
    <source>
        <dbReference type="EMBL" id="AIB08103.1"/>
    </source>
</evidence>
<accession>A0A060D7L5</accession>
<dbReference type="GeneID" id="19592199"/>
<protein>
    <recommendedName>
        <fullName evidence="1">Reverse transcriptase domain-containing protein</fullName>
    </recommendedName>
</protein>
<feature type="domain" description="Reverse transcriptase" evidence="1">
    <location>
        <begin position="1"/>
        <end position="75"/>
    </location>
</feature>
<dbReference type="InterPro" id="IPR000477">
    <property type="entry name" value="RT_dom"/>
</dbReference>
<name>A0A060D7L5_9RHOD</name>
<dbReference type="PROSITE" id="PS50878">
    <property type="entry name" value="RT_POL"/>
    <property type="match status" value="1"/>
</dbReference>
<dbReference type="InterPro" id="IPR043502">
    <property type="entry name" value="DNA/RNA_pol_sf"/>
</dbReference>
<dbReference type="Pfam" id="PF00078">
    <property type="entry name" value="RVT_1"/>
    <property type="match status" value="1"/>
</dbReference>
<keyword evidence="2" id="KW-0496">Mitochondrion</keyword>
<dbReference type="EMBL" id="KJ708762">
    <property type="protein sequence ID" value="AIB08103.1"/>
    <property type="molecule type" value="Genomic_DNA"/>
</dbReference>